<feature type="domain" description="SnoaL-like" evidence="1">
    <location>
        <begin position="16"/>
        <end position="107"/>
    </location>
</feature>
<accession>A0ABV6QHP7</accession>
<dbReference type="Pfam" id="PF12680">
    <property type="entry name" value="SnoaL_2"/>
    <property type="match status" value="1"/>
</dbReference>
<dbReference type="InterPro" id="IPR032710">
    <property type="entry name" value="NTF2-like_dom_sf"/>
</dbReference>
<dbReference type="EMBL" id="JBHLTC010000009">
    <property type="protein sequence ID" value="MFC0624166.1"/>
    <property type="molecule type" value="Genomic_DNA"/>
</dbReference>
<evidence type="ECO:0000259" key="1">
    <source>
        <dbReference type="Pfam" id="PF12680"/>
    </source>
</evidence>
<protein>
    <submittedName>
        <fullName evidence="2">Nuclear transport factor 2 family protein</fullName>
    </submittedName>
</protein>
<gene>
    <name evidence="2" type="ORF">ACFFGN_08835</name>
</gene>
<dbReference type="Gene3D" id="3.10.450.50">
    <property type="match status" value="1"/>
</dbReference>
<reference evidence="2 3" key="1">
    <citation type="submission" date="2024-09" db="EMBL/GenBank/DDBJ databases">
        <authorList>
            <person name="Sun Q."/>
            <person name="Mori K."/>
        </authorList>
    </citation>
    <scope>NUCLEOTIDE SEQUENCE [LARGE SCALE GENOMIC DNA]</scope>
    <source>
        <strain evidence="2 3">CGMCC 1.15906</strain>
    </source>
</reference>
<name>A0ABV6QHP7_9ACTN</name>
<dbReference type="InterPro" id="IPR037401">
    <property type="entry name" value="SnoaL-like"/>
</dbReference>
<dbReference type="SUPFAM" id="SSF54427">
    <property type="entry name" value="NTF2-like"/>
    <property type="match status" value="1"/>
</dbReference>
<sequence length="124" mass="12821">MTSSATAPSAVRVALDFLAAFAAQDEAGMAGLLDADVIFESPRITLTGAGAVGEAIGGFARAVQSVTVIAAYGDDEHAVVMYDMDAGPLGTIRAADHFVVRDGRVVSDQLVFDTHALREVEKPG</sequence>
<dbReference type="Proteomes" id="UP001589890">
    <property type="component" value="Unassembled WGS sequence"/>
</dbReference>
<organism evidence="2 3">
    <name type="scientific">Kribbella deserti</name>
    <dbReference type="NCBI Taxonomy" id="1926257"/>
    <lineage>
        <taxon>Bacteria</taxon>
        <taxon>Bacillati</taxon>
        <taxon>Actinomycetota</taxon>
        <taxon>Actinomycetes</taxon>
        <taxon>Propionibacteriales</taxon>
        <taxon>Kribbellaceae</taxon>
        <taxon>Kribbella</taxon>
    </lineage>
</organism>
<evidence type="ECO:0000313" key="2">
    <source>
        <dbReference type="EMBL" id="MFC0624166.1"/>
    </source>
</evidence>
<proteinExistence type="predicted"/>
<comment type="caution">
    <text evidence="2">The sequence shown here is derived from an EMBL/GenBank/DDBJ whole genome shotgun (WGS) entry which is preliminary data.</text>
</comment>
<keyword evidence="3" id="KW-1185">Reference proteome</keyword>
<evidence type="ECO:0000313" key="3">
    <source>
        <dbReference type="Proteomes" id="UP001589890"/>
    </source>
</evidence>
<dbReference type="RefSeq" id="WP_380045063.1">
    <property type="nucleotide sequence ID" value="NZ_JBHLTC010000009.1"/>
</dbReference>